<evidence type="ECO:0000313" key="10">
    <source>
        <dbReference type="Proteomes" id="UP001500469"/>
    </source>
</evidence>
<dbReference type="InterPro" id="IPR035965">
    <property type="entry name" value="PAS-like_dom_sf"/>
</dbReference>
<dbReference type="SUPFAM" id="SSF47384">
    <property type="entry name" value="Homodimeric domain of signal transducing histidine kinase"/>
    <property type="match status" value="1"/>
</dbReference>
<evidence type="ECO:0000256" key="3">
    <source>
        <dbReference type="ARBA" id="ARBA00022553"/>
    </source>
</evidence>
<dbReference type="InterPro" id="IPR013656">
    <property type="entry name" value="PAS_4"/>
</dbReference>
<dbReference type="EMBL" id="BAAAFI010000047">
    <property type="protein sequence ID" value="GAA0880821.1"/>
    <property type="molecule type" value="Genomic_DNA"/>
</dbReference>
<dbReference type="EC" id="2.7.13.3" evidence="2"/>
<dbReference type="InterPro" id="IPR004358">
    <property type="entry name" value="Sig_transdc_His_kin-like_C"/>
</dbReference>
<dbReference type="PROSITE" id="PS50112">
    <property type="entry name" value="PAS"/>
    <property type="match status" value="2"/>
</dbReference>
<dbReference type="InterPro" id="IPR001610">
    <property type="entry name" value="PAC"/>
</dbReference>
<comment type="catalytic activity">
    <reaction evidence="1">
        <text>ATP + protein L-histidine = ADP + protein N-phospho-L-histidine.</text>
        <dbReference type="EC" id="2.7.13.3"/>
    </reaction>
</comment>
<feature type="domain" description="PAC" evidence="8">
    <location>
        <begin position="242"/>
        <end position="294"/>
    </location>
</feature>
<feature type="domain" description="Histidine kinase" evidence="6">
    <location>
        <begin position="1618"/>
        <end position="1843"/>
    </location>
</feature>
<dbReference type="PRINTS" id="PR00344">
    <property type="entry name" value="BCTRLSENSOR"/>
</dbReference>
<feature type="domain" description="PAS" evidence="7">
    <location>
        <begin position="169"/>
        <end position="239"/>
    </location>
</feature>
<dbReference type="SUPFAM" id="SSF55874">
    <property type="entry name" value="ATPase domain of HSP90 chaperone/DNA topoisomerase II/histidine kinase"/>
    <property type="match status" value="1"/>
</dbReference>
<dbReference type="NCBIfam" id="TIGR00229">
    <property type="entry name" value="sensory_box"/>
    <property type="match status" value="5"/>
</dbReference>
<evidence type="ECO:0000259" key="6">
    <source>
        <dbReference type="PROSITE" id="PS50109"/>
    </source>
</evidence>
<dbReference type="InterPro" id="IPR036890">
    <property type="entry name" value="HATPase_C_sf"/>
</dbReference>
<dbReference type="PANTHER" id="PTHR43304">
    <property type="entry name" value="PHYTOCHROME-LIKE PROTEIN CPH1"/>
    <property type="match status" value="1"/>
</dbReference>
<dbReference type="SMART" id="SM00091">
    <property type="entry name" value="PAS"/>
    <property type="match status" value="11"/>
</dbReference>
<keyword evidence="4" id="KW-0808">Transferase</keyword>
<dbReference type="RefSeq" id="WP_343854379.1">
    <property type="nucleotide sequence ID" value="NZ_BAAAFI010000047.1"/>
</dbReference>
<dbReference type="CDD" id="cd00130">
    <property type="entry name" value="PAS"/>
    <property type="match status" value="3"/>
</dbReference>
<comment type="caution">
    <text evidence="9">The sequence shown here is derived from an EMBL/GenBank/DDBJ whole genome shotgun (WGS) entry which is preliminary data.</text>
</comment>
<protein>
    <recommendedName>
        <fullName evidence="2">histidine kinase</fullName>
        <ecNumber evidence="2">2.7.13.3</ecNumber>
    </recommendedName>
</protein>
<dbReference type="Pfam" id="PF00512">
    <property type="entry name" value="HisKA"/>
    <property type="match status" value="1"/>
</dbReference>
<dbReference type="SMART" id="SM00086">
    <property type="entry name" value="PAC"/>
    <property type="match status" value="7"/>
</dbReference>
<dbReference type="Gene3D" id="2.10.70.100">
    <property type="match status" value="1"/>
</dbReference>
<proteinExistence type="predicted"/>
<feature type="domain" description="PAC" evidence="8">
    <location>
        <begin position="1412"/>
        <end position="1464"/>
    </location>
</feature>
<keyword evidence="10" id="KW-1185">Reference proteome</keyword>
<keyword evidence="3" id="KW-0597">Phosphoprotein</keyword>
<feature type="domain" description="PAC" evidence="8">
    <location>
        <begin position="1283"/>
        <end position="1337"/>
    </location>
</feature>
<dbReference type="InterPro" id="IPR005467">
    <property type="entry name" value="His_kinase_dom"/>
</dbReference>
<dbReference type="SUPFAM" id="SSF55785">
    <property type="entry name" value="PYP-like sensor domain (PAS domain)"/>
    <property type="match status" value="11"/>
</dbReference>
<dbReference type="CDD" id="cd00082">
    <property type="entry name" value="HisKA"/>
    <property type="match status" value="1"/>
</dbReference>
<dbReference type="InterPro" id="IPR003594">
    <property type="entry name" value="HATPase_dom"/>
</dbReference>
<dbReference type="PROSITE" id="PS50113">
    <property type="entry name" value="PAC"/>
    <property type="match status" value="5"/>
</dbReference>
<dbReference type="PROSITE" id="PS50109">
    <property type="entry name" value="HIS_KIN"/>
    <property type="match status" value="1"/>
</dbReference>
<dbReference type="InterPro" id="IPR000700">
    <property type="entry name" value="PAS-assoc_C"/>
</dbReference>
<organism evidence="9 10">
    <name type="scientific">Algoriphagus jejuensis</name>
    <dbReference type="NCBI Taxonomy" id="419934"/>
    <lineage>
        <taxon>Bacteria</taxon>
        <taxon>Pseudomonadati</taxon>
        <taxon>Bacteroidota</taxon>
        <taxon>Cytophagia</taxon>
        <taxon>Cytophagales</taxon>
        <taxon>Cyclobacteriaceae</taxon>
        <taxon>Algoriphagus</taxon>
    </lineage>
</organism>
<dbReference type="Pfam" id="PF08447">
    <property type="entry name" value="PAS_3"/>
    <property type="match status" value="3"/>
</dbReference>
<evidence type="ECO:0000259" key="8">
    <source>
        <dbReference type="PROSITE" id="PS50113"/>
    </source>
</evidence>
<dbReference type="InterPro" id="IPR003661">
    <property type="entry name" value="HisK_dim/P_dom"/>
</dbReference>
<evidence type="ECO:0000256" key="2">
    <source>
        <dbReference type="ARBA" id="ARBA00012438"/>
    </source>
</evidence>
<feature type="domain" description="PAS" evidence="7">
    <location>
        <begin position="1465"/>
        <end position="1534"/>
    </location>
</feature>
<dbReference type="PANTHER" id="PTHR43304:SF1">
    <property type="entry name" value="PAC DOMAIN-CONTAINING PROTEIN"/>
    <property type="match status" value="1"/>
</dbReference>
<reference evidence="9 10" key="1">
    <citation type="journal article" date="2019" name="Int. J. Syst. Evol. Microbiol.">
        <title>The Global Catalogue of Microorganisms (GCM) 10K type strain sequencing project: providing services to taxonomists for standard genome sequencing and annotation.</title>
        <authorList>
            <consortium name="The Broad Institute Genomics Platform"/>
            <consortium name="The Broad Institute Genome Sequencing Center for Infectious Disease"/>
            <person name="Wu L."/>
            <person name="Ma J."/>
        </authorList>
    </citation>
    <scope>NUCLEOTIDE SEQUENCE [LARGE SCALE GENOMIC DNA]</scope>
    <source>
        <strain evidence="9 10">JCM 16112</strain>
    </source>
</reference>
<evidence type="ECO:0000256" key="4">
    <source>
        <dbReference type="ARBA" id="ARBA00022679"/>
    </source>
</evidence>
<gene>
    <name evidence="9" type="ORF">GCM10009119_37910</name>
</gene>
<evidence type="ECO:0000256" key="5">
    <source>
        <dbReference type="ARBA" id="ARBA00022777"/>
    </source>
</evidence>
<feature type="domain" description="PAC" evidence="8">
    <location>
        <begin position="630"/>
        <end position="685"/>
    </location>
</feature>
<evidence type="ECO:0000259" key="7">
    <source>
        <dbReference type="PROSITE" id="PS50112"/>
    </source>
</evidence>
<dbReference type="SMART" id="SM00388">
    <property type="entry name" value="HisKA"/>
    <property type="match status" value="1"/>
</dbReference>
<dbReference type="Gene3D" id="1.10.287.130">
    <property type="match status" value="1"/>
</dbReference>
<sequence>MSTTTNDFYFLQRGGEMGELIRAKDWSKTPLGNPESWPQSLRTMVSVMLDNPFGMYIAWGKEYTQIYNDGYRPILGASKHPQALGISTRETFAEIWHIIESMFDGVMEGVPVGFPDFMLQLDRNGYLETCYFDFAYSPIRLENGEVGGVLVTVVETTGKKKAVEDLTESENRFRTMAEGTDIYVAVGDESSNATYFNEPWVRLTGRPMEELLEFGWVDLIHPEDRERYVNIYLDAFKKREPFTGEFRILNSKGDYRWLLAQGPPRFRPDGSFAGYISSCMDITDKKEFETELTESKNQLLFAIEAAQLGTWDYDPIADILTGNKRLKGWFGVAEDDKIELAGALSAIKENDRPLVTAAIQKALQYESGGGYDIEYTIIHPVSKKETIVHAKGRAWFNDNKVAYRLNGTLEDITEKAIANRKRRETEQHIRTMVSESPVGICVMDAATLESEIVNDSFVEIAGKPYDSIVGKHYWDTFAEARTYYEEALNSVVETGQPFYANEVELMLIRHGKEEIVYVTFVYAPLKDEAGKVMKVAVWVLENTQQVAARKKIMISENNLRLMILQAPIAIAILRGKEYSVEIANKYALELWGRTEQEVLNRSIFESMPELSTQGIKELLDGVSRTGNRFATPELPIQIVRNGVLETIYINFSYEALYDGDGKIDGIMTIGFDVTQQVEARKKVEASETRYNLMLMQSPFAFLILKEKEMVVQLANESMVEVLGKGPDIIGMPLLEVLPELKGQAFPDLLDGVYTTGIPFSANEMLAKLHRKGKLEDVYFNFVYQPYYEADKSISGVTVIAYDVTSTVTAKKKIEESEQRFHNLIYSSPSAIGILDGEDLIITVANDAILEIWGKGREIIGKSYFEALPELADQGYKEIFREVYKTGVPFTAVETPVYVKQDGDLTLKYYNFLLFAQRNLEGDVDGIGIIATEVTSQAIFNNRIKESEQRIRTLVDSAPFPIGVYEGEELRIVLANQSIMDIWGKGNDVVGKLYTEILPELANQKIFDQVLEVLHTGMPFHAKNQRVDLQIDGVLRSFYFNYSFTPLFDVAGKPYAVMNTAAEVTELHEAKQKVEESEKRFRDSVKQAPLGIAIFRGKDFIAEMANENYLLLADKQEHEFVGQPLFEVLPEVKGLVEPLFNEVIRNGNPFYSPELLATLKRHGRLEQAYFNLVYHPLKEESGEIHSIMVVATEVTHTVIAKHLLEESEKHFRHMVMQSPIPMTILRGKDFIIESANQVMFENIWRKQETDVLGKSILDVFPELKEQKYPDLLHQVFSTGHSHTEKESVAYVQGDDGVKRFFLDFEYAALQDPDGNSSGIMITVNDVTDKVEARKKVEEAEERSRLAAEATDLATWELDLQTREIIHSPRLAEIFGYDSFTPLTQAEIRKQIVSEDRQNIVEKAFEKALNEGTYFVEARIIRNDGSLRWIRVQGKAIYNDLNKPVKMVGTLRDVTEEKQYQQVLLEREQKFRLLANSMPQHVWTADPEGNMTYFNQSVYDYSGLRPAQLDHGWIQMIHPDEREENIKRWMNAIRTGEDYWFEHRFLKSNGEYRWHLSRAVPQRDSNGKIKMWVGTSNDIQNQKMFTKELENQVQERTNELNQRNLDLEKINKELEAFVYISSHDLQEPLRKIQTFASRILETEYSNLSEKGMSQFSRMQESAFRMQNLIQDLLAYSRTTTQEQKFEVVDLAKVVDEIREILREELEQKNVNLILNSCCSLKIIPFQFNQLLLNLIGNSIKFSRLDHPLQIDIDCTVGFGWEFGLDKLAQDREYRYIRVADNGIGFEQQYSDKIFQVFQRLHRKEEYEGTGIGLAIVKKIIDNHNGIIFASGEINKGAIFHIYIPG</sequence>
<dbReference type="InterPro" id="IPR036097">
    <property type="entry name" value="HisK_dim/P_sf"/>
</dbReference>
<feature type="domain" description="PAC" evidence="8">
    <location>
        <begin position="1537"/>
        <end position="1589"/>
    </location>
</feature>
<dbReference type="InterPro" id="IPR013655">
    <property type="entry name" value="PAS_fold_3"/>
</dbReference>
<keyword evidence="5" id="KW-0418">Kinase</keyword>
<dbReference type="Gene3D" id="3.30.565.10">
    <property type="entry name" value="Histidine kinase-like ATPase, C-terminal domain"/>
    <property type="match status" value="1"/>
</dbReference>
<dbReference type="Gene3D" id="3.30.450.20">
    <property type="entry name" value="PAS domain"/>
    <property type="match status" value="12"/>
</dbReference>
<dbReference type="InterPro" id="IPR000014">
    <property type="entry name" value="PAS"/>
</dbReference>
<evidence type="ECO:0000256" key="1">
    <source>
        <dbReference type="ARBA" id="ARBA00000085"/>
    </source>
</evidence>
<name>A0ABN1N512_9BACT</name>
<evidence type="ECO:0000313" key="9">
    <source>
        <dbReference type="EMBL" id="GAA0880821.1"/>
    </source>
</evidence>
<dbReference type="Proteomes" id="UP001500469">
    <property type="component" value="Unassembled WGS sequence"/>
</dbReference>
<dbReference type="InterPro" id="IPR052162">
    <property type="entry name" value="Sensor_kinase/Photoreceptor"/>
</dbReference>
<dbReference type="SMART" id="SM00387">
    <property type="entry name" value="HATPase_c"/>
    <property type="match status" value="1"/>
</dbReference>
<dbReference type="Pfam" id="PF08448">
    <property type="entry name" value="PAS_4"/>
    <property type="match status" value="7"/>
</dbReference>
<accession>A0ABN1N512</accession>
<dbReference type="Pfam" id="PF02518">
    <property type="entry name" value="HATPase_c"/>
    <property type="match status" value="1"/>
</dbReference>